<dbReference type="GeneID" id="18259775"/>
<keyword evidence="5" id="KW-0833">Ubl conjugation pathway</keyword>
<dbReference type="OrthoDB" id="9977870at2759"/>
<dbReference type="AlphaFoldDB" id="G0SCI6"/>
<dbReference type="InterPro" id="IPR044066">
    <property type="entry name" value="TRIAD_supradom"/>
</dbReference>
<dbReference type="Proteomes" id="UP000008066">
    <property type="component" value="Unassembled WGS sequence"/>
</dbReference>
<evidence type="ECO:0000256" key="7">
    <source>
        <dbReference type="SAM" id="Coils"/>
    </source>
</evidence>
<protein>
    <recommendedName>
        <fullName evidence="9">RING-type domain-containing protein</fullName>
    </recommendedName>
</protein>
<evidence type="ECO:0000256" key="4">
    <source>
        <dbReference type="ARBA" id="ARBA00022771"/>
    </source>
</evidence>
<dbReference type="OMA" id="NEYETCP"/>
<dbReference type="RefSeq" id="XP_006696057.1">
    <property type="nucleotide sequence ID" value="XM_006695994.1"/>
</dbReference>
<dbReference type="InterPro" id="IPR031127">
    <property type="entry name" value="E3_UB_ligase_RBR"/>
</dbReference>
<feature type="compositionally biased region" description="Polar residues" evidence="8">
    <location>
        <begin position="75"/>
        <end position="87"/>
    </location>
</feature>
<dbReference type="GO" id="GO:0016567">
    <property type="term" value="P:protein ubiquitination"/>
    <property type="evidence" value="ECO:0007669"/>
    <property type="project" value="InterPro"/>
</dbReference>
<feature type="region of interest" description="Disordered" evidence="8">
    <location>
        <begin position="68"/>
        <end position="88"/>
    </location>
</feature>
<evidence type="ECO:0000256" key="5">
    <source>
        <dbReference type="ARBA" id="ARBA00022786"/>
    </source>
</evidence>
<dbReference type="Gene3D" id="3.30.40.10">
    <property type="entry name" value="Zinc/RING finger domain, C3HC4 (zinc finger)"/>
    <property type="match status" value="1"/>
</dbReference>
<proteinExistence type="predicted"/>
<reference evidence="10 11" key="1">
    <citation type="journal article" date="2011" name="Cell">
        <title>Insight into structure and assembly of the nuclear pore complex by utilizing the genome of a eukaryotic thermophile.</title>
        <authorList>
            <person name="Amlacher S."/>
            <person name="Sarges P."/>
            <person name="Flemming D."/>
            <person name="van Noort V."/>
            <person name="Kunze R."/>
            <person name="Devos D.P."/>
            <person name="Arumugam M."/>
            <person name="Bork P."/>
            <person name="Hurt E."/>
        </authorList>
    </citation>
    <scope>NUCLEOTIDE SEQUENCE [LARGE SCALE GENOMIC DNA]</scope>
    <source>
        <strain evidence="11">DSM 1495 / CBS 144.50 / IMI 039719</strain>
    </source>
</reference>
<dbReference type="GO" id="GO:0004842">
    <property type="term" value="F:ubiquitin-protein transferase activity"/>
    <property type="evidence" value="ECO:0007669"/>
    <property type="project" value="InterPro"/>
</dbReference>
<feature type="coiled-coil region" evidence="7">
    <location>
        <begin position="331"/>
        <end position="375"/>
    </location>
</feature>
<keyword evidence="11" id="KW-1185">Reference proteome</keyword>
<dbReference type="InterPro" id="IPR013083">
    <property type="entry name" value="Znf_RING/FYVE/PHD"/>
</dbReference>
<dbReference type="EMBL" id="GL988045">
    <property type="protein sequence ID" value="EGS19112.1"/>
    <property type="molecule type" value="Genomic_DNA"/>
</dbReference>
<evidence type="ECO:0000256" key="3">
    <source>
        <dbReference type="ARBA" id="ARBA00022737"/>
    </source>
</evidence>
<dbReference type="eggNOG" id="KOG1812">
    <property type="taxonomic scope" value="Eukaryota"/>
</dbReference>
<keyword evidence="3" id="KW-0677">Repeat</keyword>
<keyword evidence="1" id="KW-0808">Transferase</keyword>
<dbReference type="STRING" id="759272.G0SCI6"/>
<keyword evidence="7" id="KW-0175">Coiled coil</keyword>
<organism evidence="11">
    <name type="scientific">Chaetomium thermophilum (strain DSM 1495 / CBS 144.50 / IMI 039719)</name>
    <name type="common">Thermochaetoides thermophila</name>
    <dbReference type="NCBI Taxonomy" id="759272"/>
    <lineage>
        <taxon>Eukaryota</taxon>
        <taxon>Fungi</taxon>
        <taxon>Dikarya</taxon>
        <taxon>Ascomycota</taxon>
        <taxon>Pezizomycotina</taxon>
        <taxon>Sordariomycetes</taxon>
        <taxon>Sordariomycetidae</taxon>
        <taxon>Sordariales</taxon>
        <taxon>Chaetomiaceae</taxon>
        <taxon>Thermochaetoides</taxon>
    </lineage>
</organism>
<dbReference type="PANTHER" id="PTHR11685">
    <property type="entry name" value="RBR FAMILY RING FINGER AND IBR DOMAIN-CONTAINING"/>
    <property type="match status" value="1"/>
</dbReference>
<feature type="compositionally biased region" description="Polar residues" evidence="8">
    <location>
        <begin position="1"/>
        <end position="23"/>
    </location>
</feature>
<evidence type="ECO:0000256" key="1">
    <source>
        <dbReference type="ARBA" id="ARBA00022679"/>
    </source>
</evidence>
<keyword evidence="4" id="KW-0863">Zinc-finger</keyword>
<keyword evidence="6" id="KW-0862">Zinc</keyword>
<evidence type="ECO:0000256" key="6">
    <source>
        <dbReference type="ARBA" id="ARBA00022833"/>
    </source>
</evidence>
<dbReference type="CDD" id="cd22584">
    <property type="entry name" value="Rcat_RBR_unk"/>
    <property type="match status" value="1"/>
</dbReference>
<keyword evidence="2" id="KW-0479">Metal-binding</keyword>
<dbReference type="PROSITE" id="PS51873">
    <property type="entry name" value="TRIAD"/>
    <property type="match status" value="1"/>
</dbReference>
<name>G0SCI6_CHATD</name>
<evidence type="ECO:0000256" key="8">
    <source>
        <dbReference type="SAM" id="MobiDB-lite"/>
    </source>
</evidence>
<accession>G0SCI6</accession>
<sequence length="430" mass="48685">MRTSRSSAALAQGPSTINPQPSHTLHEIPPPKPLILLPDSTPELIRDIIECAIENGLGQVEEVKQRKEALRRSNNESGPDTSDSSRLSLMGIRSAFKKTKDLIVSKPDSSTNGKSKHRGLSYFSRRNEDSQCIGCLENVKRPIRSPCNHFYCDMCFNKLILAAVQNPIQWPPKCCRNTIPERSIEKYASTDAICRWRRKKEEMDTPGDQRVYCAVKDEKTGELCNEWVGVSTNDIAAEGTCPKGHKMCMCCRGPAHGIAGRCPGKYKVDPGEEEQVLRQLAAEEVWQRCPGCKAYIEHTGGCVTMQCRCGRRFCFSCLGKAGRCSCTSSTIKQKKVEAQKERRMRLKAEREIAERERIQAELAQRRRERELAQKSAQETGREEIIELLQDKLALIKEIQRVALERQQELELEVLRLGGTLDRREDLRERG</sequence>
<feature type="region of interest" description="Disordered" evidence="8">
    <location>
        <begin position="1"/>
        <end position="32"/>
    </location>
</feature>
<dbReference type="Gene3D" id="1.20.120.1750">
    <property type="match status" value="1"/>
</dbReference>
<gene>
    <name evidence="10" type="ORF">CTHT_0057370</name>
</gene>
<evidence type="ECO:0000256" key="2">
    <source>
        <dbReference type="ARBA" id="ARBA00022723"/>
    </source>
</evidence>
<dbReference type="KEGG" id="cthr:CTHT_0057370"/>
<feature type="domain" description="RING-type" evidence="9">
    <location>
        <begin position="128"/>
        <end position="335"/>
    </location>
</feature>
<evidence type="ECO:0000259" key="9">
    <source>
        <dbReference type="PROSITE" id="PS51873"/>
    </source>
</evidence>
<evidence type="ECO:0000313" key="11">
    <source>
        <dbReference type="Proteomes" id="UP000008066"/>
    </source>
</evidence>
<dbReference type="SUPFAM" id="SSF57850">
    <property type="entry name" value="RING/U-box"/>
    <property type="match status" value="2"/>
</dbReference>
<evidence type="ECO:0000313" key="10">
    <source>
        <dbReference type="EMBL" id="EGS19112.1"/>
    </source>
</evidence>
<dbReference type="GO" id="GO:0008270">
    <property type="term" value="F:zinc ion binding"/>
    <property type="evidence" value="ECO:0007669"/>
    <property type="project" value="UniProtKB-KW"/>
</dbReference>
<dbReference type="HOGENOM" id="CLU_637777_0_0_1"/>